<dbReference type="GO" id="GO:0000287">
    <property type="term" value="F:magnesium ion binding"/>
    <property type="evidence" value="ECO:0007669"/>
    <property type="project" value="UniProtKB-UniRule"/>
</dbReference>
<keyword evidence="1" id="KW-0067">ATP-binding</keyword>
<dbReference type="HAMAP" id="MF_02131">
    <property type="entry name" value="HMPDK_arch"/>
    <property type="match status" value="1"/>
</dbReference>
<dbReference type="AlphaFoldDB" id="A0A830GC31"/>
<protein>
    <recommendedName>
        <fullName evidence="1">6-hydroxymethyl-7,8-dihydropterin pyrophosphokinase</fullName>
        <shortName evidence="1">HPPK</shortName>
        <ecNumber evidence="1">2.7.6.3</ecNumber>
    </recommendedName>
    <alternativeName>
        <fullName evidence="1">2-amino-4-hydroxy-6-hydroxymethyldihydropteridine pyrophosphokinase</fullName>
    </alternativeName>
    <alternativeName>
        <fullName evidence="1">6-hydroxymethyl-7,8-dihydropterin diphosphokinase</fullName>
        <shortName evidence="1">6-HMPDK</shortName>
    </alternativeName>
    <alternativeName>
        <fullName evidence="1">7,8-dihydro-6-hydroxymethylpterin diphosphokinase</fullName>
    </alternativeName>
    <alternativeName>
        <fullName evidence="1">7,8-dihydro-6-hydroxymethylpterin pyrophosphokinase</fullName>
        <shortName evidence="1">PPPK</shortName>
    </alternativeName>
</protein>
<dbReference type="GO" id="GO:0046654">
    <property type="term" value="P:tetrahydrofolate biosynthetic process"/>
    <property type="evidence" value="ECO:0007669"/>
    <property type="project" value="UniProtKB-UniRule"/>
</dbReference>
<proteinExistence type="inferred from homology"/>
<dbReference type="UniPathway" id="UPA00077">
    <property type="reaction ID" value="UER00155"/>
</dbReference>
<reference evidence="3 4" key="1">
    <citation type="journal article" date="2019" name="Int. J. Syst. Evol. Microbiol.">
        <title>The Global Catalogue of Microorganisms (GCM) 10K type strain sequencing project: providing services to taxonomists for standard genome sequencing and annotation.</title>
        <authorList>
            <consortium name="The Broad Institute Genomics Platform"/>
            <consortium name="The Broad Institute Genome Sequencing Center for Infectious Disease"/>
            <person name="Wu L."/>
            <person name="Ma J."/>
        </authorList>
    </citation>
    <scope>NUCLEOTIDE SEQUENCE [LARGE SCALE GENOMIC DNA]</scope>
    <source>
        <strain evidence="3 4">JCM 16331</strain>
    </source>
</reference>
<dbReference type="GO" id="GO:0003848">
    <property type="term" value="F:2-amino-4-hydroxy-6-hydroxymethyldihydropteridine diphosphokinase activity"/>
    <property type="evidence" value="ECO:0007669"/>
    <property type="project" value="UniProtKB-UniRule"/>
</dbReference>
<comment type="caution">
    <text evidence="3">The sequence shown here is derived from an EMBL/GenBank/DDBJ whole genome shotgun (WGS) entry which is preliminary data.</text>
</comment>
<dbReference type="OrthoDB" id="34207at2157"/>
<comment type="catalytic activity">
    <reaction evidence="1">
        <text>6-hydroxymethyl-7,8-dihydropterin + ATP = (7,8-dihydropterin-6-yl)methyl diphosphate + AMP + H(+)</text>
        <dbReference type="Rhea" id="RHEA:11412"/>
        <dbReference type="ChEBI" id="CHEBI:15378"/>
        <dbReference type="ChEBI" id="CHEBI:30616"/>
        <dbReference type="ChEBI" id="CHEBI:44841"/>
        <dbReference type="ChEBI" id="CHEBI:72950"/>
        <dbReference type="ChEBI" id="CHEBI:456215"/>
        <dbReference type="EC" id="2.7.6.3"/>
    </reaction>
</comment>
<evidence type="ECO:0000259" key="2">
    <source>
        <dbReference type="Pfam" id="PF01973"/>
    </source>
</evidence>
<gene>
    <name evidence="1" type="primary">mptE</name>
    <name evidence="3" type="ORF">GCM10009021_21460</name>
</gene>
<comment type="pathway">
    <text evidence="1">Cofactor biosynthesis; tetrahydrofolate biosynthesis; 2-amino-4-hydroxy-6-hydroxymethyl-7,8-dihydropteridine diphosphate from 7,8-dihydroneopterin triphosphate: step 4/4.</text>
</comment>
<evidence type="ECO:0000256" key="1">
    <source>
        <dbReference type="HAMAP-Rule" id="MF_02131"/>
    </source>
</evidence>
<dbReference type="EMBL" id="BMOQ01000005">
    <property type="protein sequence ID" value="GGN20053.1"/>
    <property type="molecule type" value="Genomic_DNA"/>
</dbReference>
<evidence type="ECO:0000313" key="3">
    <source>
        <dbReference type="EMBL" id="GGN20053.1"/>
    </source>
</evidence>
<comment type="similarity">
    <text evidence="1">Belongs to the archaeal 6-HMPDK family.</text>
</comment>
<evidence type="ECO:0000313" key="4">
    <source>
        <dbReference type="Proteomes" id="UP000608850"/>
    </source>
</evidence>
<dbReference type="GO" id="GO:0005524">
    <property type="term" value="F:ATP binding"/>
    <property type="evidence" value="ECO:0007669"/>
    <property type="project" value="UniProtKB-UniRule"/>
</dbReference>
<dbReference type="RefSeq" id="WP_188878936.1">
    <property type="nucleotide sequence ID" value="NZ_BMOQ01000005.1"/>
</dbReference>
<name>A0A830GC31_9EURY</name>
<keyword evidence="1" id="KW-0289">Folate biosynthesis</keyword>
<dbReference type="EC" id="2.7.6.3" evidence="1"/>
<dbReference type="InterPro" id="IPR027510">
    <property type="entry name" value="HMPDK_MptE"/>
</dbReference>
<keyword evidence="1" id="KW-0808">Transferase</keyword>
<dbReference type="GO" id="GO:0046656">
    <property type="term" value="P:folic acid biosynthetic process"/>
    <property type="evidence" value="ECO:0007669"/>
    <property type="project" value="UniProtKB-KW"/>
</dbReference>
<organism evidence="3 4">
    <name type="scientific">Halarchaeum nitratireducens</name>
    <dbReference type="NCBI Taxonomy" id="489913"/>
    <lineage>
        <taxon>Archaea</taxon>
        <taxon>Methanobacteriati</taxon>
        <taxon>Methanobacteriota</taxon>
        <taxon>Stenosarchaea group</taxon>
        <taxon>Halobacteria</taxon>
        <taxon>Halobacteriales</taxon>
        <taxon>Halobacteriaceae</taxon>
    </lineage>
</organism>
<dbReference type="Pfam" id="PF01973">
    <property type="entry name" value="MptE-like"/>
    <property type="match status" value="1"/>
</dbReference>
<dbReference type="PANTHER" id="PTHR39648:SF1">
    <property type="entry name" value="6-HYDROXYMETHYL-7,8-DIHYDROPTERIN PYROPHOSPHOKINASE"/>
    <property type="match status" value="1"/>
</dbReference>
<keyword evidence="1" id="KW-0460">Magnesium</keyword>
<feature type="domain" description="6-hydroxymethylpterin diphosphokinase MptE-like" evidence="2">
    <location>
        <begin position="43"/>
        <end position="181"/>
    </location>
</feature>
<sequence>MQFHTWEPAYEAILRDFGYDRDGDEAARDELAALVSDFDVSRLDATGETVAVVGAAPALPDDLDAVADADRVFAASTAADVLRERGLAVDVHVTDLDKNPETSRELAREGTPVAAHAHGDNRDLVAEWVPKLDGANVLGTTQARPVDGVRNFGGFTDGDRAAFLADAVGAERLRFAGWDFDDAPDDAKRRKLRWAARLLTWLEDRRDERYPILDGHRDLDWLP</sequence>
<accession>A0A830GC31</accession>
<dbReference type="InterPro" id="IPR002826">
    <property type="entry name" value="MptE-like"/>
</dbReference>
<dbReference type="GO" id="GO:0016301">
    <property type="term" value="F:kinase activity"/>
    <property type="evidence" value="ECO:0007669"/>
    <property type="project" value="UniProtKB-KW"/>
</dbReference>
<keyword evidence="4" id="KW-1185">Reference proteome</keyword>
<dbReference type="PANTHER" id="PTHR39648">
    <property type="entry name" value="6-HYDROXYMETHYL-7,8-DIHYDROPTERIN PYROPHOSPHOKINASE"/>
    <property type="match status" value="1"/>
</dbReference>
<keyword evidence="1" id="KW-0547">Nucleotide-binding</keyword>
<comment type="cofactor">
    <cofactor evidence="1">
        <name>Mg(2+)</name>
        <dbReference type="ChEBI" id="CHEBI:18420"/>
    </cofactor>
</comment>
<comment type="function">
    <text evidence="1">Catalyzes the transfer of diphosphate from ATP to 6-hydroxymethyl-7,8-dihydropterin (6-HMD), leading to 6-hydroxymethyl-7,8-dihydropterin diphosphate (6-HMDP).</text>
</comment>
<dbReference type="Proteomes" id="UP000608850">
    <property type="component" value="Unassembled WGS sequence"/>
</dbReference>
<keyword evidence="1" id="KW-0418">Kinase</keyword>